<feature type="compositionally biased region" description="Low complexity" evidence="11">
    <location>
        <begin position="408"/>
        <end position="427"/>
    </location>
</feature>
<dbReference type="InterPro" id="IPR011993">
    <property type="entry name" value="PH-like_dom_sf"/>
</dbReference>
<evidence type="ECO:0000259" key="13">
    <source>
        <dbReference type="PROSITE" id="PS50067"/>
    </source>
</evidence>
<dbReference type="SMART" id="SM00129">
    <property type="entry name" value="KISc"/>
    <property type="match status" value="1"/>
</dbReference>
<evidence type="ECO:0000259" key="12">
    <source>
        <dbReference type="PROSITE" id="PS50003"/>
    </source>
</evidence>
<feature type="compositionally biased region" description="Polar residues" evidence="11">
    <location>
        <begin position="1406"/>
        <end position="1418"/>
    </location>
</feature>
<dbReference type="GO" id="GO:0005874">
    <property type="term" value="C:microtubule"/>
    <property type="evidence" value="ECO:0007669"/>
    <property type="project" value="UniProtKB-KW"/>
</dbReference>
<dbReference type="InterPro" id="IPR027417">
    <property type="entry name" value="P-loop_NTPase"/>
</dbReference>
<feature type="region of interest" description="Disordered" evidence="11">
    <location>
        <begin position="1235"/>
        <end position="1254"/>
    </location>
</feature>
<name>A0A6G1SN16_9ACAR</name>
<evidence type="ECO:0000313" key="14">
    <source>
        <dbReference type="EMBL" id="MDE51372.1"/>
    </source>
</evidence>
<evidence type="ECO:0000256" key="6">
    <source>
        <dbReference type="ARBA" id="ARBA00022840"/>
    </source>
</evidence>
<evidence type="ECO:0000256" key="11">
    <source>
        <dbReference type="SAM" id="MobiDB-lite"/>
    </source>
</evidence>
<dbReference type="PROSITE" id="PS00411">
    <property type="entry name" value="KINESIN_MOTOR_1"/>
    <property type="match status" value="1"/>
</dbReference>
<feature type="compositionally biased region" description="Polar residues" evidence="11">
    <location>
        <begin position="447"/>
        <end position="461"/>
    </location>
</feature>
<evidence type="ECO:0000256" key="2">
    <source>
        <dbReference type="ARBA" id="ARBA00022448"/>
    </source>
</evidence>
<dbReference type="InterPro" id="IPR001849">
    <property type="entry name" value="PH_domain"/>
</dbReference>
<dbReference type="InterPro" id="IPR019821">
    <property type="entry name" value="Kinesin_motor_CS"/>
</dbReference>
<dbReference type="Pfam" id="PF12473">
    <property type="entry name" value="DUF3694"/>
    <property type="match status" value="1"/>
</dbReference>
<dbReference type="PRINTS" id="PR00380">
    <property type="entry name" value="KINESINHEAVY"/>
</dbReference>
<evidence type="ECO:0000256" key="3">
    <source>
        <dbReference type="ARBA" id="ARBA00022490"/>
    </source>
</evidence>
<feature type="region of interest" description="Disordered" evidence="11">
    <location>
        <begin position="396"/>
        <end position="468"/>
    </location>
</feature>
<dbReference type="SUPFAM" id="SSF49562">
    <property type="entry name" value="C2 domain (Calcium/lipid-binding domain, CaLB)"/>
    <property type="match status" value="1"/>
</dbReference>
<dbReference type="GO" id="GO:0008574">
    <property type="term" value="F:plus-end-directed microtubule motor activity"/>
    <property type="evidence" value="ECO:0007669"/>
    <property type="project" value="UniProtKB-ARBA"/>
</dbReference>
<dbReference type="PROSITE" id="PS50003">
    <property type="entry name" value="PH_DOMAIN"/>
    <property type="match status" value="1"/>
</dbReference>
<dbReference type="CDD" id="cd01365">
    <property type="entry name" value="KISc_KIF1A_KIF1B"/>
    <property type="match status" value="1"/>
</dbReference>
<feature type="binding site" evidence="10">
    <location>
        <begin position="110"/>
        <end position="117"/>
    </location>
    <ligand>
        <name>ATP</name>
        <dbReference type="ChEBI" id="CHEBI:30616"/>
    </ligand>
</feature>
<gene>
    <name evidence="14" type="primary">unc-104</name>
    <name evidence="14" type="ORF">g.15683</name>
</gene>
<feature type="domain" description="PH" evidence="12">
    <location>
        <begin position="1468"/>
        <end position="1563"/>
    </location>
</feature>
<evidence type="ECO:0000256" key="10">
    <source>
        <dbReference type="PROSITE-ProRule" id="PRU00283"/>
    </source>
</evidence>
<comment type="similarity">
    <text evidence="10">Belongs to the TRAFAC class myosin-kinesin ATPase superfamily. Kinesin family.</text>
</comment>
<dbReference type="GO" id="GO:0008017">
    <property type="term" value="F:microtubule binding"/>
    <property type="evidence" value="ECO:0007669"/>
    <property type="project" value="InterPro"/>
</dbReference>
<dbReference type="SMART" id="SM00233">
    <property type="entry name" value="PH"/>
    <property type="match status" value="1"/>
</dbReference>
<feature type="domain" description="Kinesin motor" evidence="13">
    <location>
        <begin position="3"/>
        <end position="361"/>
    </location>
</feature>
<dbReference type="FunFam" id="3.40.850.10:FF:000047">
    <property type="entry name" value="Kinesin family protein"/>
    <property type="match status" value="1"/>
</dbReference>
<feature type="region of interest" description="Disordered" evidence="11">
    <location>
        <begin position="795"/>
        <end position="827"/>
    </location>
</feature>
<keyword evidence="7" id="KW-0175">Coiled coil</keyword>
<feature type="compositionally biased region" description="Polar residues" evidence="11">
    <location>
        <begin position="428"/>
        <end position="438"/>
    </location>
</feature>
<feature type="compositionally biased region" description="Acidic residues" evidence="11">
    <location>
        <begin position="795"/>
        <end position="805"/>
    </location>
</feature>
<keyword evidence="3" id="KW-0963">Cytoplasm</keyword>
<dbReference type="InterPro" id="IPR032405">
    <property type="entry name" value="Kinesin_assoc"/>
</dbReference>
<keyword evidence="2" id="KW-0813">Transport</keyword>
<keyword evidence="4" id="KW-0493">Microtubule</keyword>
<organism evidence="14">
    <name type="scientific">Aceria tosichella</name>
    <name type="common">wheat curl mite</name>
    <dbReference type="NCBI Taxonomy" id="561515"/>
    <lineage>
        <taxon>Eukaryota</taxon>
        <taxon>Metazoa</taxon>
        <taxon>Ecdysozoa</taxon>
        <taxon>Arthropoda</taxon>
        <taxon>Chelicerata</taxon>
        <taxon>Arachnida</taxon>
        <taxon>Acari</taxon>
        <taxon>Acariformes</taxon>
        <taxon>Trombidiformes</taxon>
        <taxon>Prostigmata</taxon>
        <taxon>Eupodina</taxon>
        <taxon>Eriophyoidea</taxon>
        <taxon>Eriophyidae</taxon>
        <taxon>Eriophyinae</taxon>
        <taxon>Aceriini</taxon>
        <taxon>Aceria</taxon>
    </lineage>
</organism>
<dbReference type="GO" id="GO:0005546">
    <property type="term" value="F:phosphatidylinositol-4,5-bisphosphate binding"/>
    <property type="evidence" value="ECO:0007669"/>
    <property type="project" value="UniProtKB-ARBA"/>
</dbReference>
<dbReference type="EMBL" id="GGYP01006601">
    <property type="protein sequence ID" value="MDE51372.1"/>
    <property type="molecule type" value="Transcribed_RNA"/>
</dbReference>
<dbReference type="InterPro" id="IPR036961">
    <property type="entry name" value="Kinesin_motor_dom_sf"/>
</dbReference>
<evidence type="ECO:0000256" key="4">
    <source>
        <dbReference type="ARBA" id="ARBA00022701"/>
    </source>
</evidence>
<accession>A0A6G1SN16</accession>
<dbReference type="Gene3D" id="2.30.29.30">
    <property type="entry name" value="Pleckstrin-homology domain (PH domain)/Phosphotyrosine-binding domain (PTB)"/>
    <property type="match status" value="1"/>
</dbReference>
<keyword evidence="8 10" id="KW-0505">Motor protein</keyword>
<dbReference type="SUPFAM" id="SSF50729">
    <property type="entry name" value="PH domain-like"/>
    <property type="match status" value="1"/>
</dbReference>
<dbReference type="InterPro" id="IPR022164">
    <property type="entry name" value="Kinesin-like"/>
</dbReference>
<dbReference type="Pfam" id="PF00225">
    <property type="entry name" value="Kinesin"/>
    <property type="match status" value="1"/>
</dbReference>
<dbReference type="InterPro" id="IPR035892">
    <property type="entry name" value="C2_domain_sf"/>
</dbReference>
<dbReference type="Pfam" id="PF16183">
    <property type="entry name" value="Kinesin_assoc"/>
    <property type="match status" value="1"/>
</dbReference>
<dbReference type="Gene3D" id="6.10.250.2520">
    <property type="match status" value="1"/>
</dbReference>
<proteinExistence type="inferred from homology"/>
<keyword evidence="6 10" id="KW-0067">ATP-binding</keyword>
<evidence type="ECO:0000256" key="1">
    <source>
        <dbReference type="ARBA" id="ARBA00004245"/>
    </source>
</evidence>
<dbReference type="SUPFAM" id="SSF52540">
    <property type="entry name" value="P-loop containing nucleoside triphosphate hydrolases"/>
    <property type="match status" value="1"/>
</dbReference>
<dbReference type="Gene3D" id="3.40.850.10">
    <property type="entry name" value="Kinesin motor domain"/>
    <property type="match status" value="1"/>
</dbReference>
<dbReference type="PROSITE" id="PS50067">
    <property type="entry name" value="KINESIN_MOTOR_2"/>
    <property type="match status" value="1"/>
</dbReference>
<comment type="subcellular location">
    <subcellularLocation>
        <location evidence="1">Cytoplasm</location>
        <location evidence="1">Cytoskeleton</location>
    </subcellularLocation>
</comment>
<dbReference type="PANTHER" id="PTHR47117:SF10">
    <property type="entry name" value="KINESIN-LIKE PROTEIN KIF1B"/>
    <property type="match status" value="1"/>
</dbReference>
<feature type="region of interest" description="Disordered" evidence="11">
    <location>
        <begin position="1391"/>
        <end position="1421"/>
    </location>
</feature>
<keyword evidence="9" id="KW-0206">Cytoskeleton</keyword>
<sequence length="1580" mass="179988">MSSIKVAVRVRPFNGRERDLKCGCCVSMSGASTTIHKPIYLEGKENSGKDVPLNSTDSDQSKSFTFDHSYWSHRKDDHNYASQEHVYNDIGAEMLEHAIQGYNVCIFAYGQTGAGKSYTMMGTKDEIGIIPRMCNELFEKLHDLDKDEHFSYTVEVSYLEIYFERVRDLLNPKNKESLKVREHDVFGPYVEDLTKLVVTTYKEVKDLIDLGNMSRTTASTRMNESSSRSHAVLTLTLSQGRYDVGSDRKGEKVSKISLVDLAGSERADSTGAEGLRLREGATINKSLTTLGRVIAALEKKSSQKKGKEPFVPYRESVLTWLLRENLGGNSKTAMIAAISPADINYDETLSTLNYANRTKNIVCKAVVNEDANAKIIRGLKEEIERLRSILQSKGINFDGAKMSPAPPASNSFFNNNNSKDNSSTKPTASSNATLTNNGNDKEDSERASNQVDNNYHTNNKSNGEDEHSKAIEQLAQSEKLVLELEETYEEKLKRSYAIKFKLTEHEKELVMKAAKKWRYYQFSSIRDDLWNNAPYLAEANRLAIERDKRVKLKFILMRETMFSPVDEKFLHNIPPKMKQLDNYYKPTVVAVEVQDLKAGTINRWPIEKLKYRLDLMKNIQDGGDGQQEILTNCDAYDSACTNDPFYDRHHWCTIIGRAYLYLTNLLHPITVVQKIAVVNDSGDVKGYLRVVVQAVRGNEELTAVPEMGSISFNIERSARIKFDNQNENLLRTEREIDDILDDIVAVRSYPSLRKSKFADDCYDIIEGDKKIFARYPQLESTIKTFQGFVNELTEEANEDDDDDESNSMGCPKESGATDTLNKREENSNKHLRLGSQFTFRITILQAIDLPKSYSDVFCQYSFIHQPDEVFSTEQIKNTRPPSGFFSVQNITVTNVTNAFINYLRTHPIVFEVFGQNQTHPLHREAKDNSMPMNILDYQDDSKIGLDNKGGLVKRFHRHIVQSPPVPPTKLPLPISHKVSAHVQSRFDILVWFEICELAPNSDEYNPVFVDRSDPEPYKAAFLLHQGIQRKLCITMVHEEDPMVVWNDVLEVLIGRIRTTPDAQTEDDAQNDAQSLAIFSGKYLKQPVDGRVIYRLEANWDTSLHNTTLLNRITPVNDRVYMTVSVYVDLQGCSQPAVITKDFAVMIVERDSNTSKLLNSSAVNGLKSFFSGVTQRSDRCNHMSSIYELSLHRAMDYSSPRHNPLRKMPTVSMSTYNLQFQSMKSTFSSINLSTLSNKQASHKHSSQHQQQPVVRQQTDMSYMKLDPEYMIEEHQWSLEKIYRLSEVEKTRHLETVCEGLDAKLSNLANMGNPRFGVRGTQRSTLPHSNSLFNLIAQTMSRSPSNASINSSTSGTVQDRRASHPAFITLEERNILMRFVKLMRYHIPTSPLAWNQDMNENQDEPSDESQNNSDASSPGNCSPPAHNLDKSWWFNKQRLNGSLTEMTHQSGSSAKSLLVPELEEARLSPVVSRRGFLYYRQQSEEKWFKRWFVVIRPYLIIYSNPREQVERDIINLTTSQIILPEKDLDIGFVFALETKHRIYLMHLDTEKEFYDWIYAMNPLLAGQIKSKRLVGSGQADAS</sequence>
<protein>
    <submittedName>
        <fullName evidence="14">Kinesin-like protein unc-104</fullName>
    </submittedName>
</protein>
<keyword evidence="5 10" id="KW-0547">Nucleotide-binding</keyword>
<evidence type="ECO:0000256" key="9">
    <source>
        <dbReference type="ARBA" id="ARBA00023212"/>
    </source>
</evidence>
<dbReference type="GO" id="GO:0005524">
    <property type="term" value="F:ATP binding"/>
    <property type="evidence" value="ECO:0007669"/>
    <property type="project" value="UniProtKB-UniRule"/>
</dbReference>
<evidence type="ECO:0000256" key="8">
    <source>
        <dbReference type="ARBA" id="ARBA00023175"/>
    </source>
</evidence>
<reference evidence="14" key="1">
    <citation type="submission" date="2018-10" db="EMBL/GenBank/DDBJ databases">
        <title>Transcriptome assembly of Aceria tosichella (Wheat curl mite) Type 2.</title>
        <authorList>
            <person name="Scully E.D."/>
            <person name="Geib S.M."/>
            <person name="Palmer N.A."/>
            <person name="Gupta A.K."/>
            <person name="Sarath G."/>
            <person name="Tatineni S."/>
        </authorList>
    </citation>
    <scope>NUCLEOTIDE SEQUENCE</scope>
    <source>
        <strain evidence="14">LincolnNE</strain>
    </source>
</reference>
<dbReference type="PANTHER" id="PTHR47117">
    <property type="entry name" value="STAR-RELATED LIPID TRANSFER PROTEIN 9"/>
    <property type="match status" value="1"/>
</dbReference>
<evidence type="ECO:0000256" key="7">
    <source>
        <dbReference type="ARBA" id="ARBA00023054"/>
    </source>
</evidence>
<dbReference type="GO" id="GO:0047496">
    <property type="term" value="P:vesicle transport along microtubule"/>
    <property type="evidence" value="ECO:0007669"/>
    <property type="project" value="UniProtKB-ARBA"/>
</dbReference>
<dbReference type="Pfam" id="PF00169">
    <property type="entry name" value="PH"/>
    <property type="match status" value="1"/>
</dbReference>
<evidence type="ECO:0000256" key="5">
    <source>
        <dbReference type="ARBA" id="ARBA00022741"/>
    </source>
</evidence>
<dbReference type="InterPro" id="IPR001752">
    <property type="entry name" value="Kinesin_motor_dom"/>
</dbReference>